<name>A0A9N9B4Q8_9GLOM</name>
<dbReference type="AlphaFoldDB" id="A0A9N9B4Q8"/>
<gene>
    <name evidence="1" type="ORF">AMORRO_LOCUS5593</name>
</gene>
<reference evidence="1" key="1">
    <citation type="submission" date="2021-06" db="EMBL/GenBank/DDBJ databases">
        <authorList>
            <person name="Kallberg Y."/>
            <person name="Tangrot J."/>
            <person name="Rosling A."/>
        </authorList>
    </citation>
    <scope>NUCLEOTIDE SEQUENCE</scope>
    <source>
        <strain evidence="1">CL551</strain>
    </source>
</reference>
<evidence type="ECO:0000313" key="2">
    <source>
        <dbReference type="Proteomes" id="UP000789342"/>
    </source>
</evidence>
<sequence length="115" mass="13344">MFSGWSYFSNNLRCINCDNTIKSNAPFLICHYCPIKVNVCPDCIDIVEPVHKHDLDYVILDKGLKDWPCCGSECDGKIIRRNVFKCKDCQKHYCEDCIKEKQTKLDGRKCEEPGY</sequence>
<organism evidence="1 2">
    <name type="scientific">Acaulospora morrowiae</name>
    <dbReference type="NCBI Taxonomy" id="94023"/>
    <lineage>
        <taxon>Eukaryota</taxon>
        <taxon>Fungi</taxon>
        <taxon>Fungi incertae sedis</taxon>
        <taxon>Mucoromycota</taxon>
        <taxon>Glomeromycotina</taxon>
        <taxon>Glomeromycetes</taxon>
        <taxon>Diversisporales</taxon>
        <taxon>Acaulosporaceae</taxon>
        <taxon>Acaulospora</taxon>
    </lineage>
</organism>
<dbReference type="OrthoDB" id="2421264at2759"/>
<comment type="caution">
    <text evidence="1">The sequence shown here is derived from an EMBL/GenBank/DDBJ whole genome shotgun (WGS) entry which is preliminary data.</text>
</comment>
<accession>A0A9N9B4Q8</accession>
<dbReference type="Proteomes" id="UP000789342">
    <property type="component" value="Unassembled WGS sequence"/>
</dbReference>
<evidence type="ECO:0000313" key="1">
    <source>
        <dbReference type="EMBL" id="CAG8551453.1"/>
    </source>
</evidence>
<keyword evidence="2" id="KW-1185">Reference proteome</keyword>
<protein>
    <submittedName>
        <fullName evidence="1">17903_t:CDS:1</fullName>
    </submittedName>
</protein>
<proteinExistence type="predicted"/>
<dbReference type="EMBL" id="CAJVPV010003421">
    <property type="protein sequence ID" value="CAG8551453.1"/>
    <property type="molecule type" value="Genomic_DNA"/>
</dbReference>